<keyword evidence="2" id="KW-1185">Reference proteome</keyword>
<name>A0ABP6V7W2_9PSEU</name>
<accession>A0ABP6V7W2</accession>
<gene>
    <name evidence="1" type="ORF">GCM10022222_10120</name>
</gene>
<comment type="caution">
    <text evidence="1">The sequence shown here is derived from an EMBL/GenBank/DDBJ whole genome shotgun (WGS) entry which is preliminary data.</text>
</comment>
<protein>
    <submittedName>
        <fullName evidence="1">Uncharacterized protein</fullName>
    </submittedName>
</protein>
<reference evidence="2" key="1">
    <citation type="journal article" date="2019" name="Int. J. Syst. Evol. Microbiol.">
        <title>The Global Catalogue of Microorganisms (GCM) 10K type strain sequencing project: providing services to taxonomists for standard genome sequencing and annotation.</title>
        <authorList>
            <consortium name="The Broad Institute Genomics Platform"/>
            <consortium name="The Broad Institute Genome Sequencing Center for Infectious Disease"/>
            <person name="Wu L."/>
            <person name="Ma J."/>
        </authorList>
    </citation>
    <scope>NUCLEOTIDE SEQUENCE [LARGE SCALE GENOMIC DNA]</scope>
    <source>
        <strain evidence="2">JCM 16898</strain>
    </source>
</reference>
<proteinExistence type="predicted"/>
<evidence type="ECO:0000313" key="1">
    <source>
        <dbReference type="EMBL" id="GAA3529035.1"/>
    </source>
</evidence>
<sequence length="100" mass="10488">MRVGFVLEVARAGELGGLEVAVVDPVHRRPAGADGPDQFGKGNRLVRPCHVPHQAAGELHLIGRATPLFSGGERQVPADRRTAAASTLAVAARLLNEPNP</sequence>
<dbReference type="EMBL" id="BAAAZN010000001">
    <property type="protein sequence ID" value="GAA3529035.1"/>
    <property type="molecule type" value="Genomic_DNA"/>
</dbReference>
<evidence type="ECO:0000313" key="2">
    <source>
        <dbReference type="Proteomes" id="UP001500689"/>
    </source>
</evidence>
<dbReference type="Proteomes" id="UP001500689">
    <property type="component" value="Unassembled WGS sequence"/>
</dbReference>
<organism evidence="1 2">
    <name type="scientific">Amycolatopsis ultiminotia</name>
    <dbReference type="NCBI Taxonomy" id="543629"/>
    <lineage>
        <taxon>Bacteria</taxon>
        <taxon>Bacillati</taxon>
        <taxon>Actinomycetota</taxon>
        <taxon>Actinomycetes</taxon>
        <taxon>Pseudonocardiales</taxon>
        <taxon>Pseudonocardiaceae</taxon>
        <taxon>Amycolatopsis</taxon>
    </lineage>
</organism>